<reference evidence="9" key="1">
    <citation type="journal article" date="2023" name="Commun. Biol.">
        <title>Genome analysis of Parmales, the sister group of diatoms, reveals the evolutionary specialization of diatoms from phago-mixotrophs to photoautotrophs.</title>
        <authorList>
            <person name="Ban H."/>
            <person name="Sato S."/>
            <person name="Yoshikawa S."/>
            <person name="Yamada K."/>
            <person name="Nakamura Y."/>
            <person name="Ichinomiya M."/>
            <person name="Sato N."/>
            <person name="Blanc-Mathieu R."/>
            <person name="Endo H."/>
            <person name="Kuwata A."/>
            <person name="Ogata H."/>
        </authorList>
    </citation>
    <scope>NUCLEOTIDE SEQUENCE [LARGE SCALE GENOMIC DNA]</scope>
    <source>
        <strain evidence="9">NIES 3700</strain>
    </source>
</reference>
<feature type="transmembrane region" description="Helical" evidence="7">
    <location>
        <begin position="1628"/>
        <end position="1650"/>
    </location>
</feature>
<dbReference type="GO" id="GO:0005886">
    <property type="term" value="C:plasma membrane"/>
    <property type="evidence" value="ECO:0007669"/>
    <property type="project" value="UniProtKB-ARBA"/>
</dbReference>
<comment type="caution">
    <text evidence="8">The sequence shown here is derived from an EMBL/GenBank/DDBJ whole genome shotgun (WGS) entry which is preliminary data.</text>
</comment>
<keyword evidence="4 7" id="KW-1133">Transmembrane helix</keyword>
<keyword evidence="5 7" id="KW-0472">Membrane</keyword>
<evidence type="ECO:0000256" key="1">
    <source>
        <dbReference type="ARBA" id="ARBA00004141"/>
    </source>
</evidence>
<evidence type="ECO:0000256" key="7">
    <source>
        <dbReference type="SAM" id="Phobius"/>
    </source>
</evidence>
<feature type="transmembrane region" description="Helical" evidence="7">
    <location>
        <begin position="1419"/>
        <end position="1441"/>
    </location>
</feature>
<feature type="compositionally biased region" description="Basic and acidic residues" evidence="6">
    <location>
        <begin position="223"/>
        <end position="234"/>
    </location>
</feature>
<sequence length="1895" mass="215255">MNFTNLSTNDDAYEALSRAELIAALKQPRSSFKPEHSYSIAPSKSAALTRSTPGVVKISETPDMLSTNTMIKTVSLLIHEEPQILLSLLLSSYNTDTLLNQKVLQSTPDFTISYWSFIVDGKLCDMLLKLTPTTTLQETTLNVESIADDAYDLPPTHSKTIRLLLNKGSIYFRSSEFKLTSLTFTAQLGLGENSNEEGMDRFRSHTRLTMSEKFSLSVSNLSENHDSTSKEYGKKNGKKNRNQSSTKYNRYNLFGEGVKSDTLFLKVCSLFYERFKKENEVDRRRKDDFIERIGEAKKHSDEELELLKKSTTLVDEFSRGANRIAETVTDSVEKFVHHREGEDGNDGNDGGAAWGISIATIDCSAIDLFAELWITNTYAKQNEDKTIAIREIWENVDNTRAQQFIRSISLPGGLKDRLFEVWMTWDARTEADGRHTFIVAISPLSEYKGKTKPMVPGTEKMVRALTRGVYFIKELTKSTCQWTRAQQVDLKVSMMSTGMMDYFAKQHLGWANVLQKKYRRNGNEVDRENSCAIIKMMREMKGLPLRADQTEMFQRCINLYGDGGEQGWTAVDRVKKCPDIKMWLKYFPPQKGERQIATGKSIGICDCKAEDFAALAWDYCSRNRVRISKEAKNPARLMLRKSGVAPNEATMATIKRFPFFLANREFVAKQVWKTEENLVYIVYESIDDEVDYGVNMKTVRGSTRGFYRIEDLPDVGGVKQCRVTFIIQADAGGIVPAYLVDQKIPAQLSIVQEGINAFRQDDQIDDAARLELSALMRDKWQQEVYSFEELLALSNGMGFVNQVESISDLKQIGSDDKQVSVKITHVENDRLVTGVFEAVVDGGVEDIAVWEYLKMTRKQMRINRGKIDIKIKKENNHSQLYSQVRKFNIPGLKPREWRSRVIWKHEKTSCFVVYMDSDGLDEEYPRNPTNVAASALTCWKYDKLDDIEGVPQTKVMMVSRIDISRGVPTFAMNSLAKSFSKGMTRMRKNFDQSQKIDEVRRARISLMFEQLGGGNASSHSVSDKKAIAQSIAQFENLYDERVNSETPSSHFGMADSHVLLNDEGGGGWGRTSVKVRARMEEVAAFFWDYGSRANMHISGDVERAFEVEEEEEEEEGELTVKNGKLRKVVRRSLQLDSSVYLFVSEMALVKADDKTMILLVTPFKERSGVDRKKMTVVNSLGSVSINKAPVNASNTVAIRLRRLGVKTTKVDYTCEINIASDRKVVVERRLDEIAKVSIYFHRLLPLCEYEAVDGKALGHDLLWKVATSKKRFERLKEVGEKSRGMKEILEIFPWFNFMMVTVFEGYLHLNRVVDTKLCCVSDAEATQIGKNLLPALKSKKLAEAGVDQWRVQNRAVKELMENHTWFEPMVVVLGKGIVKAAAWGLMWRVSIGAILSTTDLITDLLVLKQFSDGGEETLLFRNLTAFSLVSSIALQLFLVVVQTRKKRWKHQLKEILIVLFCLKAPWDAYKVAIGSEHEKDLKFDPMMEMTMDKCIETFAESIPGILIQLSAILKTIETGGSGAVSTMASVSFMVSCLTTGFVSATISYDWDTDPQKRATNPGFYGYVPDSPIKRSTLFFTLIGLSSSLVFLKSLLVVALGFISKSYSLIYIGGDVLLFLGLKAARSDLYYWIPLTGGIKWFVAVLLRVIIKFIVDFTGCVQYRHPQEAGGMYFSVNLFTPLIGLVILLFVWGDCTNPSYYGFKEPTVRFMKDWTIIIGGFMIACMISFILTINREKLLTFISLETGGQFKRFRFIEDDDDRSRAGIFRSTELYWRPIEDRVEAWVKSGWAKWEEERPEFFTDQWKDMVPREFIPERATKLMAKNEELQAAVIKSPPRKSRRKSVIEVVMGIESRKIAPMDYEEEAEEGGDGGKVEFVDEDEFKRGMRRRGSVIKM</sequence>
<evidence type="ECO:0000256" key="2">
    <source>
        <dbReference type="ARBA" id="ARBA00008789"/>
    </source>
</evidence>
<evidence type="ECO:0000256" key="5">
    <source>
        <dbReference type="ARBA" id="ARBA00023136"/>
    </source>
</evidence>
<keyword evidence="9" id="KW-1185">Reference proteome</keyword>
<protein>
    <submittedName>
        <fullName evidence="8">Uncharacterized protein</fullName>
    </submittedName>
</protein>
<dbReference type="EMBL" id="BRXW01000303">
    <property type="protein sequence ID" value="GMI17694.1"/>
    <property type="molecule type" value="Genomic_DNA"/>
</dbReference>
<accession>A0A9W7FRJ1</accession>
<feature type="transmembrane region" description="Helical" evidence="7">
    <location>
        <begin position="1713"/>
        <end position="1732"/>
    </location>
</feature>
<feature type="transmembrane region" description="Helical" evidence="7">
    <location>
        <begin position="1605"/>
        <end position="1621"/>
    </location>
</feature>
<dbReference type="InterPro" id="IPR018629">
    <property type="entry name" value="XK-rel"/>
</dbReference>
<dbReference type="SUPFAM" id="SSF55961">
    <property type="entry name" value="Bet v1-like"/>
    <property type="match status" value="3"/>
</dbReference>
<proteinExistence type="inferred from homology"/>
<comment type="subcellular location">
    <subcellularLocation>
        <location evidence="1">Membrane</location>
        <topology evidence="1">Multi-pass membrane protein</topology>
    </subcellularLocation>
</comment>
<comment type="similarity">
    <text evidence="2">Belongs to the XK family.</text>
</comment>
<evidence type="ECO:0000313" key="8">
    <source>
        <dbReference type="EMBL" id="GMI17694.1"/>
    </source>
</evidence>
<dbReference type="Gene3D" id="3.30.530.20">
    <property type="match status" value="3"/>
</dbReference>
<feature type="region of interest" description="Disordered" evidence="6">
    <location>
        <begin position="219"/>
        <end position="245"/>
    </location>
</feature>
<evidence type="ECO:0000256" key="6">
    <source>
        <dbReference type="SAM" id="MobiDB-lite"/>
    </source>
</evidence>
<evidence type="ECO:0000256" key="3">
    <source>
        <dbReference type="ARBA" id="ARBA00022692"/>
    </source>
</evidence>
<dbReference type="Pfam" id="PF09815">
    <property type="entry name" value="XK-related"/>
    <property type="match status" value="1"/>
</dbReference>
<gene>
    <name evidence="8" type="ORF">TrLO_g1086</name>
</gene>
<evidence type="ECO:0000313" key="9">
    <source>
        <dbReference type="Proteomes" id="UP001165122"/>
    </source>
</evidence>
<organism evidence="8 9">
    <name type="scientific">Triparma laevis f. longispina</name>
    <dbReference type="NCBI Taxonomy" id="1714387"/>
    <lineage>
        <taxon>Eukaryota</taxon>
        <taxon>Sar</taxon>
        <taxon>Stramenopiles</taxon>
        <taxon>Ochrophyta</taxon>
        <taxon>Bolidophyceae</taxon>
        <taxon>Parmales</taxon>
        <taxon>Triparmaceae</taxon>
        <taxon>Triparma</taxon>
    </lineage>
</organism>
<evidence type="ECO:0000256" key="4">
    <source>
        <dbReference type="ARBA" id="ARBA00022989"/>
    </source>
</evidence>
<dbReference type="Proteomes" id="UP001165122">
    <property type="component" value="Unassembled WGS sequence"/>
</dbReference>
<feature type="transmembrane region" description="Helical" evidence="7">
    <location>
        <begin position="1670"/>
        <end position="1692"/>
    </location>
</feature>
<feature type="transmembrane region" description="Helical" evidence="7">
    <location>
        <begin position="1577"/>
        <end position="1599"/>
    </location>
</feature>
<dbReference type="InterPro" id="IPR023393">
    <property type="entry name" value="START-like_dom_sf"/>
</dbReference>
<name>A0A9W7FRJ1_9STRA</name>
<keyword evidence="3 7" id="KW-0812">Transmembrane</keyword>